<feature type="domain" description="Methyltransferase small" evidence="6">
    <location>
        <begin position="74"/>
        <end position="170"/>
    </location>
</feature>
<dbReference type="Pfam" id="PF05175">
    <property type="entry name" value="MTS"/>
    <property type="match status" value="1"/>
</dbReference>
<accession>A0A1G2HUS5</accession>
<evidence type="ECO:0000313" key="7">
    <source>
        <dbReference type="EMBL" id="OGZ66282.1"/>
    </source>
</evidence>
<protein>
    <recommendedName>
        <fullName evidence="1">peptide chain release factor N(5)-glutamine methyltransferase</fullName>
        <ecNumber evidence="1">2.1.1.297</ecNumber>
    </recommendedName>
</protein>
<evidence type="ECO:0000256" key="5">
    <source>
        <dbReference type="ARBA" id="ARBA00048391"/>
    </source>
</evidence>
<dbReference type="PANTHER" id="PTHR18895:SF74">
    <property type="entry name" value="MTRF1L RELEASE FACTOR GLUTAMINE METHYLTRANSFERASE"/>
    <property type="match status" value="1"/>
</dbReference>
<reference evidence="7 8" key="1">
    <citation type="journal article" date="2016" name="Nat. Commun.">
        <title>Thousands of microbial genomes shed light on interconnected biogeochemical processes in an aquifer system.</title>
        <authorList>
            <person name="Anantharaman K."/>
            <person name="Brown C.T."/>
            <person name="Hug L.A."/>
            <person name="Sharon I."/>
            <person name="Castelle C.J."/>
            <person name="Probst A.J."/>
            <person name="Thomas B.C."/>
            <person name="Singh A."/>
            <person name="Wilkins M.J."/>
            <person name="Karaoz U."/>
            <person name="Brodie E.L."/>
            <person name="Williams K.H."/>
            <person name="Hubbard S.S."/>
            <person name="Banfield J.F."/>
        </authorList>
    </citation>
    <scope>NUCLEOTIDE SEQUENCE [LARGE SCALE GENOMIC DNA]</scope>
</reference>
<evidence type="ECO:0000259" key="6">
    <source>
        <dbReference type="Pfam" id="PF05175"/>
    </source>
</evidence>
<proteinExistence type="predicted"/>
<dbReference type="Proteomes" id="UP000178774">
    <property type="component" value="Unassembled WGS sequence"/>
</dbReference>
<evidence type="ECO:0000256" key="1">
    <source>
        <dbReference type="ARBA" id="ARBA00012771"/>
    </source>
</evidence>
<evidence type="ECO:0000256" key="4">
    <source>
        <dbReference type="ARBA" id="ARBA00022691"/>
    </source>
</evidence>
<dbReference type="InterPro" id="IPR019874">
    <property type="entry name" value="RF_methyltr_PrmC"/>
</dbReference>
<keyword evidence="3 7" id="KW-0808">Transferase</keyword>
<dbReference type="Gene3D" id="3.40.50.150">
    <property type="entry name" value="Vaccinia Virus protein VP39"/>
    <property type="match status" value="1"/>
</dbReference>
<comment type="caution">
    <text evidence="7">The sequence shown here is derived from an EMBL/GenBank/DDBJ whole genome shotgun (WGS) entry which is preliminary data.</text>
</comment>
<dbReference type="EC" id="2.1.1.297" evidence="1"/>
<evidence type="ECO:0000256" key="2">
    <source>
        <dbReference type="ARBA" id="ARBA00022603"/>
    </source>
</evidence>
<dbReference type="InterPro" id="IPR050320">
    <property type="entry name" value="N5-glutamine_MTase"/>
</dbReference>
<dbReference type="PANTHER" id="PTHR18895">
    <property type="entry name" value="HEMK METHYLTRANSFERASE"/>
    <property type="match status" value="1"/>
</dbReference>
<dbReference type="InterPro" id="IPR007848">
    <property type="entry name" value="Small_mtfrase_dom"/>
</dbReference>
<dbReference type="CDD" id="cd02440">
    <property type="entry name" value="AdoMet_MTases"/>
    <property type="match status" value="1"/>
</dbReference>
<dbReference type="PROSITE" id="PS00092">
    <property type="entry name" value="N6_MTASE"/>
    <property type="match status" value="1"/>
</dbReference>
<evidence type="ECO:0000256" key="3">
    <source>
        <dbReference type="ARBA" id="ARBA00022679"/>
    </source>
</evidence>
<name>A0A1G2HUS5_9BACT</name>
<dbReference type="InterPro" id="IPR002052">
    <property type="entry name" value="DNA_methylase_N6_adenine_CS"/>
</dbReference>
<keyword evidence="2 7" id="KW-0489">Methyltransferase</keyword>
<dbReference type="AlphaFoldDB" id="A0A1G2HUS5"/>
<dbReference type="GO" id="GO:0003676">
    <property type="term" value="F:nucleic acid binding"/>
    <property type="evidence" value="ECO:0007669"/>
    <property type="project" value="InterPro"/>
</dbReference>
<dbReference type="NCBIfam" id="TIGR00536">
    <property type="entry name" value="hemK_fam"/>
    <property type="match status" value="1"/>
</dbReference>
<dbReference type="GO" id="GO:0032259">
    <property type="term" value="P:methylation"/>
    <property type="evidence" value="ECO:0007669"/>
    <property type="project" value="UniProtKB-KW"/>
</dbReference>
<keyword evidence="4" id="KW-0949">S-adenosyl-L-methionine</keyword>
<gene>
    <name evidence="7" type="ORF">A2822_02300</name>
</gene>
<dbReference type="GO" id="GO:0102559">
    <property type="term" value="F:peptide chain release factor N(5)-glutamine methyltransferase activity"/>
    <property type="evidence" value="ECO:0007669"/>
    <property type="project" value="UniProtKB-EC"/>
</dbReference>
<sequence>MEKEIAFLLQDKYGGIETPAFKKDIKRLKAGEPLDHVIGFVEFLGCKILVDKNVLIPRPETEFWVESVINDKPTNLSLSVCDMFAGSGAIGIAVLSHVKNSQVTFVDSENAACAQIKKNCTLNKIQKNKYEIIQSDVFENITGQFDYIFANPPYIPNNQETRNKIQKSVIDYEPHVALFGGKDGLRYIRKFLALAKNFLTPGGRICMEFDTPQKNAIQQLLKKYQYARWEFHKDQYGKYRWVVIQ</sequence>
<dbReference type="InterPro" id="IPR004556">
    <property type="entry name" value="HemK-like"/>
</dbReference>
<dbReference type="InterPro" id="IPR029063">
    <property type="entry name" value="SAM-dependent_MTases_sf"/>
</dbReference>
<comment type="catalytic activity">
    <reaction evidence="5">
        <text>L-glutaminyl-[peptide chain release factor] + S-adenosyl-L-methionine = N(5)-methyl-L-glutaminyl-[peptide chain release factor] + S-adenosyl-L-homocysteine + H(+)</text>
        <dbReference type="Rhea" id="RHEA:42896"/>
        <dbReference type="Rhea" id="RHEA-COMP:10271"/>
        <dbReference type="Rhea" id="RHEA-COMP:10272"/>
        <dbReference type="ChEBI" id="CHEBI:15378"/>
        <dbReference type="ChEBI" id="CHEBI:30011"/>
        <dbReference type="ChEBI" id="CHEBI:57856"/>
        <dbReference type="ChEBI" id="CHEBI:59789"/>
        <dbReference type="ChEBI" id="CHEBI:61891"/>
        <dbReference type="EC" id="2.1.1.297"/>
    </reaction>
</comment>
<evidence type="ECO:0000313" key="8">
    <source>
        <dbReference type="Proteomes" id="UP000178774"/>
    </source>
</evidence>
<dbReference type="EMBL" id="MHOP01000007">
    <property type="protein sequence ID" value="OGZ66282.1"/>
    <property type="molecule type" value="Genomic_DNA"/>
</dbReference>
<dbReference type="NCBIfam" id="TIGR03534">
    <property type="entry name" value="RF_mod_PrmC"/>
    <property type="match status" value="1"/>
</dbReference>
<dbReference type="SUPFAM" id="SSF53335">
    <property type="entry name" value="S-adenosyl-L-methionine-dependent methyltransferases"/>
    <property type="match status" value="1"/>
</dbReference>
<organism evidence="7 8">
    <name type="scientific">Candidatus Staskawiczbacteria bacterium RIFCSPHIGHO2_01_FULL_41_41</name>
    <dbReference type="NCBI Taxonomy" id="1802203"/>
    <lineage>
        <taxon>Bacteria</taxon>
        <taxon>Candidatus Staskawicziibacteriota</taxon>
    </lineage>
</organism>